<dbReference type="OrthoDB" id="5620at2759"/>
<feature type="compositionally biased region" description="Basic and acidic residues" evidence="1">
    <location>
        <begin position="48"/>
        <end position="61"/>
    </location>
</feature>
<reference evidence="2 3" key="1">
    <citation type="journal article" date="2011" name="Genome Biol.">
        <title>Comparative genome sequence analysis underscores mycoparasitism as the ancestral life style of Trichoderma.</title>
        <authorList>
            <person name="Kubicek C.P."/>
            <person name="Herrera-Estrella A."/>
            <person name="Seidl-Seiboth V."/>
            <person name="Martinez D.A."/>
            <person name="Druzhinina I.S."/>
            <person name="Thon M."/>
            <person name="Zeilinger S."/>
            <person name="Casas-Flores S."/>
            <person name="Horwitz B.A."/>
            <person name="Mukherjee P.K."/>
            <person name="Mukherjee M."/>
            <person name="Kredics L."/>
            <person name="Alcaraz L.D."/>
            <person name="Aerts A."/>
            <person name="Antal Z."/>
            <person name="Atanasova L."/>
            <person name="Cervantes-Badillo M.G."/>
            <person name="Challacombe J."/>
            <person name="Chertkov O."/>
            <person name="McCluskey K."/>
            <person name="Coulpier F."/>
            <person name="Deshpande N."/>
            <person name="von Doehren H."/>
            <person name="Ebbole D.J."/>
            <person name="Esquivel-Naranjo E.U."/>
            <person name="Fekete E."/>
            <person name="Flipphi M."/>
            <person name="Glaser F."/>
            <person name="Gomez-Rodriguez E.Y."/>
            <person name="Gruber S."/>
            <person name="Han C."/>
            <person name="Henrissat B."/>
            <person name="Hermosa R."/>
            <person name="Hernandez-Onate M."/>
            <person name="Karaffa L."/>
            <person name="Kosti I."/>
            <person name="Le Crom S."/>
            <person name="Lindquist E."/>
            <person name="Lucas S."/>
            <person name="Luebeck M."/>
            <person name="Luebeck P.S."/>
            <person name="Margeot A."/>
            <person name="Metz B."/>
            <person name="Misra M."/>
            <person name="Nevalainen H."/>
            <person name="Omann M."/>
            <person name="Packer N."/>
            <person name="Perrone G."/>
            <person name="Uresti-Rivera E.E."/>
            <person name="Salamov A."/>
            <person name="Schmoll M."/>
            <person name="Seiboth B."/>
            <person name="Shapiro H."/>
            <person name="Sukno S."/>
            <person name="Tamayo-Ramos J.A."/>
            <person name="Tisch D."/>
            <person name="Wiest A."/>
            <person name="Wilkinson H.H."/>
            <person name="Zhang M."/>
            <person name="Coutinho P.M."/>
            <person name="Kenerley C.M."/>
            <person name="Monte E."/>
            <person name="Baker S.E."/>
            <person name="Grigoriev I.V."/>
        </authorList>
    </citation>
    <scope>NUCLEOTIDE SEQUENCE [LARGE SCALE GENOMIC DNA]</scope>
    <source>
        <strain evidence="3">ATCC 20476 / IMI 206040</strain>
    </source>
</reference>
<dbReference type="eggNOG" id="ENOG502RR7A">
    <property type="taxonomic scope" value="Eukaryota"/>
</dbReference>
<evidence type="ECO:0000256" key="1">
    <source>
        <dbReference type="SAM" id="MobiDB-lite"/>
    </source>
</evidence>
<evidence type="ECO:0000313" key="2">
    <source>
        <dbReference type="EMBL" id="EHK50237.1"/>
    </source>
</evidence>
<protein>
    <recommendedName>
        <fullName evidence="4">Transcription factor domain-containing protein</fullName>
    </recommendedName>
</protein>
<dbReference type="PANTHER" id="PTHR37540">
    <property type="entry name" value="TRANSCRIPTION FACTOR (ACR-2), PUTATIVE-RELATED-RELATED"/>
    <property type="match status" value="1"/>
</dbReference>
<accession>G9NG25</accession>
<comment type="caution">
    <text evidence="2">The sequence shown here is derived from an EMBL/GenBank/DDBJ whole genome shotgun (WGS) entry which is preliminary data.</text>
</comment>
<dbReference type="Proteomes" id="UP000005426">
    <property type="component" value="Unassembled WGS sequence"/>
</dbReference>
<dbReference type="AlphaFoldDB" id="G9NG25"/>
<dbReference type="PANTHER" id="PTHR37540:SF10">
    <property type="entry name" value="SIGMA-70 REGION 2 FAMILY PROTEIN"/>
    <property type="match status" value="1"/>
</dbReference>
<gene>
    <name evidence="2" type="ORF">TRIATDRAFT_303814</name>
</gene>
<dbReference type="HOGENOM" id="CLU_067182_1_0_1"/>
<dbReference type="EMBL" id="ABDG02000014">
    <property type="protein sequence ID" value="EHK50237.1"/>
    <property type="molecule type" value="Genomic_DNA"/>
</dbReference>
<organism evidence="2 3">
    <name type="scientific">Hypocrea atroviridis (strain ATCC 20476 / IMI 206040)</name>
    <name type="common">Trichoderma atroviride</name>
    <dbReference type="NCBI Taxonomy" id="452589"/>
    <lineage>
        <taxon>Eukaryota</taxon>
        <taxon>Fungi</taxon>
        <taxon>Dikarya</taxon>
        <taxon>Ascomycota</taxon>
        <taxon>Pezizomycotina</taxon>
        <taxon>Sordariomycetes</taxon>
        <taxon>Hypocreomycetidae</taxon>
        <taxon>Hypocreales</taxon>
        <taxon>Hypocreaceae</taxon>
        <taxon>Trichoderma</taxon>
    </lineage>
</organism>
<evidence type="ECO:0000313" key="3">
    <source>
        <dbReference type="Proteomes" id="UP000005426"/>
    </source>
</evidence>
<sequence length="289" mass="32062">MANRIEFINLSYPSQGSSSTLRRRAYSHAARVNHARVKLARESTSQINDKEPHAPSTEEIKAGTTTEAKEVPVLLPEPIDPLTSSRRDPFGCFVRPLSQLEHYLFDHYANVVTTQYDSQCVILRDTSFHHHQLRTSWIQMAISYVGLLHYALQFSCNNIGESHHFVQYAALATQYKILCISAIKEAVGARDCSVRDPVVATIISLALDELRTGNITASRQHVRALAKMVQFSGGLQSLGMDGLLKHIFEKLAYDMGLLVDDETSPSTLMDFVNQGGINMSSAFGSAATY</sequence>
<dbReference type="KEGG" id="tatv:25782543"/>
<name>G9NG25_HYPAI</name>
<dbReference type="STRING" id="452589.G9NG25"/>
<feature type="region of interest" description="Disordered" evidence="1">
    <location>
        <begin position="39"/>
        <end position="67"/>
    </location>
</feature>
<keyword evidence="3" id="KW-1185">Reference proteome</keyword>
<dbReference type="OMA" id="RTIQYQA"/>
<evidence type="ECO:0008006" key="4">
    <source>
        <dbReference type="Google" id="ProtNLM"/>
    </source>
</evidence>
<dbReference type="GeneID" id="25782543"/>
<proteinExistence type="predicted"/>